<dbReference type="EMBL" id="QQOH01000005">
    <property type="protein sequence ID" value="RDE18322.1"/>
    <property type="molecule type" value="Genomic_DNA"/>
</dbReference>
<keyword evidence="3" id="KW-1185">Reference proteome</keyword>
<dbReference type="OrthoDB" id="9805386at2"/>
<dbReference type="Pfam" id="PF04298">
    <property type="entry name" value="Zn_peptidase_2"/>
    <property type="match status" value="1"/>
</dbReference>
<keyword evidence="1" id="KW-0472">Membrane</keyword>
<evidence type="ECO:0000313" key="2">
    <source>
        <dbReference type="EMBL" id="RDE18322.1"/>
    </source>
</evidence>
<evidence type="ECO:0000313" key="3">
    <source>
        <dbReference type="Proteomes" id="UP000253769"/>
    </source>
</evidence>
<evidence type="ECO:0008006" key="4">
    <source>
        <dbReference type="Google" id="ProtNLM"/>
    </source>
</evidence>
<evidence type="ECO:0000256" key="1">
    <source>
        <dbReference type="SAM" id="Phobius"/>
    </source>
</evidence>
<reference evidence="2 3" key="1">
    <citation type="submission" date="2018-07" db="EMBL/GenBank/DDBJ databases">
        <title>Motiliproteus coralliicola sp. nov., a bacterium isolated from Coral.</title>
        <authorList>
            <person name="Wang G."/>
        </authorList>
    </citation>
    <scope>NUCLEOTIDE SEQUENCE [LARGE SCALE GENOMIC DNA]</scope>
    <source>
        <strain evidence="2 3">C34</strain>
    </source>
</reference>
<keyword evidence="1" id="KW-0812">Transmembrane</keyword>
<sequence>MTNGSTAMFDLLSILLAVVVVLAAPKIWARYVFFKHNRDRQDLPDSGGELACEQLRQLHLPQVHLEPTQHRSHYDSDSKAVCLSPNCMNNHSLTALVKAAYEVGHAWQDHRKAAAGRFRAGLLHLAEQGEQIGSGALLLSPLVALLEPSIGATLLFCAVVSMLTGALVHLIIIPLEWQASFEYALPLLVRSQQIKQQDRPAVKQLLAACALSPFAYALANLLDGRHWLKVLGFRLPQLD</sequence>
<dbReference type="InterPro" id="IPR007395">
    <property type="entry name" value="Zn_peptidase_2"/>
</dbReference>
<organism evidence="2 3">
    <name type="scientific">Motiliproteus coralliicola</name>
    <dbReference type="NCBI Taxonomy" id="2283196"/>
    <lineage>
        <taxon>Bacteria</taxon>
        <taxon>Pseudomonadati</taxon>
        <taxon>Pseudomonadota</taxon>
        <taxon>Gammaproteobacteria</taxon>
        <taxon>Oceanospirillales</taxon>
        <taxon>Oceanospirillaceae</taxon>
        <taxon>Motiliproteus</taxon>
    </lineage>
</organism>
<gene>
    <name evidence="2" type="ORF">DV711_16820</name>
</gene>
<dbReference type="PANTHER" id="PTHR36434:SF1">
    <property type="entry name" value="MEMBRANE PROTEASE YUGP-RELATED"/>
    <property type="match status" value="1"/>
</dbReference>
<keyword evidence="1" id="KW-1133">Transmembrane helix</keyword>
<protein>
    <recommendedName>
        <fullName evidence="4">Zn-dependent protease</fullName>
    </recommendedName>
</protein>
<accession>A0A369W8U1</accession>
<dbReference type="PANTHER" id="PTHR36434">
    <property type="entry name" value="MEMBRANE PROTEASE YUGP-RELATED"/>
    <property type="match status" value="1"/>
</dbReference>
<dbReference type="AlphaFoldDB" id="A0A369W8U1"/>
<feature type="transmembrane region" description="Helical" evidence="1">
    <location>
        <begin position="150"/>
        <end position="173"/>
    </location>
</feature>
<dbReference type="Proteomes" id="UP000253769">
    <property type="component" value="Unassembled WGS sequence"/>
</dbReference>
<name>A0A369W8U1_9GAMM</name>
<comment type="caution">
    <text evidence="2">The sequence shown here is derived from an EMBL/GenBank/DDBJ whole genome shotgun (WGS) entry which is preliminary data.</text>
</comment>
<proteinExistence type="predicted"/>